<dbReference type="OrthoDB" id="6871at2157"/>
<dbReference type="Gene3D" id="3.20.20.105">
    <property type="entry name" value="Queuine tRNA-ribosyltransferase-like"/>
    <property type="match status" value="1"/>
</dbReference>
<proteinExistence type="predicted"/>
<dbReference type="eggNOG" id="arCOG00996">
    <property type="taxonomic scope" value="Archaea"/>
</dbReference>
<evidence type="ECO:0000313" key="1">
    <source>
        <dbReference type="EMBL" id="ABO07663.1"/>
    </source>
</evidence>
<dbReference type="SUPFAM" id="SSF51713">
    <property type="entry name" value="tRNA-guanine transglycosylase"/>
    <property type="match status" value="1"/>
</dbReference>
<dbReference type="GeneID" id="4908548"/>
<dbReference type="STRING" id="410359.Pcal_0226"/>
<dbReference type="InterPro" id="IPR036511">
    <property type="entry name" value="TGT-like_sf"/>
</dbReference>
<dbReference type="AlphaFoldDB" id="A3MSP6"/>
<dbReference type="HOGENOM" id="CLU_873238_0_0_2"/>
<sequence length="306" mass="34017">MKIALGTPLSAVPKPWLYFDVPALIINALEAKRRNPRLALGYEGELWLDSGGFQVLRKGLQLAVEEVAEVYRQVEAQYYLSLDVPPSPTDPPDVAEKKFEKTYRNWVRLSRAVEGVVPVLHVYRDEGLFLKYLRRYLDAPVLAIGGAVPYVLITRGVPRGSREYALRLIKTAREEFKGKLHVLGLGSPSVTPILEALGVDSTDTSTWRVKAAYGKVILPGGGERHVTGRKVNFGPKKALEEELEELRAFLAQTGFPALTPDFSQRLAESFEYRALVNAWVVLHSRTAPRSPAFRKLYAALAAPHSG</sequence>
<dbReference type="GO" id="GO:0006400">
    <property type="term" value="P:tRNA modification"/>
    <property type="evidence" value="ECO:0007669"/>
    <property type="project" value="InterPro"/>
</dbReference>
<evidence type="ECO:0000313" key="2">
    <source>
        <dbReference type="Proteomes" id="UP000001431"/>
    </source>
</evidence>
<reference evidence="1" key="1">
    <citation type="submission" date="2007-02" db="EMBL/GenBank/DDBJ databases">
        <title>Complete sequence of Pyrobaculum calidifontis JCM 11548.</title>
        <authorList>
            <consortium name="US DOE Joint Genome Institute"/>
            <person name="Copeland A."/>
            <person name="Lucas S."/>
            <person name="Lapidus A."/>
            <person name="Barry K."/>
            <person name="Glavina del Rio T."/>
            <person name="Dalin E."/>
            <person name="Tice H."/>
            <person name="Pitluck S."/>
            <person name="Chain P."/>
            <person name="Malfatti S."/>
            <person name="Shin M."/>
            <person name="Vergez L."/>
            <person name="Schmutz J."/>
            <person name="Larimer F."/>
            <person name="Land M."/>
            <person name="Hauser L."/>
            <person name="Kyrpides N."/>
            <person name="Mikhailova N."/>
            <person name="Cozen A.E."/>
            <person name="Fitz-Gibbon S.T."/>
            <person name="House C.H."/>
            <person name="Saltikov C."/>
            <person name="Lowe T.M."/>
            <person name="Richardson P."/>
        </authorList>
    </citation>
    <scope>NUCLEOTIDE SEQUENCE [LARGE SCALE GENOMIC DNA]</scope>
    <source>
        <strain evidence="1">JCM 11548</strain>
    </source>
</reference>
<organism evidence="1 2">
    <name type="scientific">Pyrobaculum calidifontis (strain DSM 21063 / JCM 11548 / VA1)</name>
    <dbReference type="NCBI Taxonomy" id="410359"/>
    <lineage>
        <taxon>Archaea</taxon>
        <taxon>Thermoproteota</taxon>
        <taxon>Thermoprotei</taxon>
        <taxon>Thermoproteales</taxon>
        <taxon>Thermoproteaceae</taxon>
        <taxon>Pyrobaculum</taxon>
    </lineage>
</organism>
<name>A3MSP6_PYRCJ</name>
<dbReference type="EMBL" id="CP000561">
    <property type="protein sequence ID" value="ABO07663.1"/>
    <property type="molecule type" value="Genomic_DNA"/>
</dbReference>
<dbReference type="RefSeq" id="WP_011848920.1">
    <property type="nucleotide sequence ID" value="NC_009073.1"/>
</dbReference>
<keyword evidence="2" id="KW-1185">Reference proteome</keyword>
<accession>A3MSP6</accession>
<dbReference type="KEGG" id="pcl:Pcal_0226"/>
<evidence type="ECO:0008006" key="3">
    <source>
        <dbReference type="Google" id="ProtNLM"/>
    </source>
</evidence>
<dbReference type="Proteomes" id="UP000001431">
    <property type="component" value="Chromosome"/>
</dbReference>
<gene>
    <name evidence="1" type="ordered locus">Pcal_0226</name>
</gene>
<protein>
    <recommendedName>
        <fullName evidence="3">tRNA-ribosyltransferase</fullName>
    </recommendedName>
</protein>